<keyword evidence="3" id="KW-0032">Aminotransferase</keyword>
<dbReference type="GO" id="GO:0042802">
    <property type="term" value="F:identical protein binding"/>
    <property type="evidence" value="ECO:0007669"/>
    <property type="project" value="TreeGrafter"/>
</dbReference>
<dbReference type="InterPro" id="IPR015424">
    <property type="entry name" value="PyrdxlP-dep_Trfase"/>
</dbReference>
<evidence type="ECO:0000313" key="5">
    <source>
        <dbReference type="Proteomes" id="UP000053989"/>
    </source>
</evidence>
<keyword evidence="5" id="KW-1185">Reference proteome</keyword>
<comment type="similarity">
    <text evidence="2 3">Belongs to the class-III pyridoxal-phosphate-dependent aminotransferase family.</text>
</comment>
<accession>A0A0C3DCI6</accession>
<dbReference type="GO" id="GO:0030170">
    <property type="term" value="F:pyridoxal phosphate binding"/>
    <property type="evidence" value="ECO:0007669"/>
    <property type="project" value="InterPro"/>
</dbReference>
<dbReference type="EMBL" id="KN822162">
    <property type="protein sequence ID" value="KIM54094.1"/>
    <property type="molecule type" value="Genomic_DNA"/>
</dbReference>
<dbReference type="GO" id="GO:0005737">
    <property type="term" value="C:cytoplasm"/>
    <property type="evidence" value="ECO:0007669"/>
    <property type="project" value="TreeGrafter"/>
</dbReference>
<dbReference type="GO" id="GO:0010121">
    <property type="term" value="P:L-arginine catabolic process to proline via ornithine"/>
    <property type="evidence" value="ECO:0007669"/>
    <property type="project" value="TreeGrafter"/>
</dbReference>
<keyword evidence="3" id="KW-0663">Pyridoxal phosphate</keyword>
<name>A0A0C3DCI6_9AGAM</name>
<dbReference type="EC" id="2.6.1.13" evidence="3"/>
<evidence type="ECO:0000256" key="1">
    <source>
        <dbReference type="ARBA" id="ARBA00001933"/>
    </source>
</evidence>
<organism evidence="4 5">
    <name type="scientific">Scleroderma citrinum Foug A</name>
    <dbReference type="NCBI Taxonomy" id="1036808"/>
    <lineage>
        <taxon>Eukaryota</taxon>
        <taxon>Fungi</taxon>
        <taxon>Dikarya</taxon>
        <taxon>Basidiomycota</taxon>
        <taxon>Agaricomycotina</taxon>
        <taxon>Agaricomycetes</taxon>
        <taxon>Agaricomycetidae</taxon>
        <taxon>Boletales</taxon>
        <taxon>Sclerodermatineae</taxon>
        <taxon>Sclerodermataceae</taxon>
        <taxon>Scleroderma</taxon>
    </lineage>
</organism>
<dbReference type="STRING" id="1036808.A0A0C3DCI6"/>
<dbReference type="AlphaFoldDB" id="A0A0C3DCI6"/>
<dbReference type="PANTHER" id="PTHR11986:SF18">
    <property type="entry name" value="ORNITHINE AMINOTRANSFERASE, MITOCHONDRIAL"/>
    <property type="match status" value="1"/>
</dbReference>
<comment type="pathway">
    <text evidence="3">Amino-acid biosynthesis; L-proline biosynthesis; L-glutamate 5-semialdehyde from L-ornithine: step 1/1.</text>
</comment>
<dbReference type="InterPro" id="IPR015421">
    <property type="entry name" value="PyrdxlP-dep_Trfase_major"/>
</dbReference>
<sequence length="178" mass="19461">MPEGRAIVLSVEGNFHGRTLRVISMSTDHSHGGFGPTFHDKGKIRTIRYGAIEDLECALDLHGECDVVFLVEPVLRESPLSTLPAHLSDDLVSIVSSRTKYNVLLICNEIQTGLGRTDKVLCCKHDQIRPNIVLLGKALSAGVYLVSVVVADRNVMYCICPGEHVVLMVATPSDVLWP</sequence>
<dbReference type="UniPathway" id="UPA00098">
    <property type="reaction ID" value="UER00358"/>
</dbReference>
<comment type="catalytic activity">
    <reaction evidence="3">
        <text>a 2-oxocarboxylate + L-ornithine = L-glutamate 5-semialdehyde + an L-alpha-amino acid</text>
        <dbReference type="Rhea" id="RHEA:13877"/>
        <dbReference type="ChEBI" id="CHEBI:35179"/>
        <dbReference type="ChEBI" id="CHEBI:46911"/>
        <dbReference type="ChEBI" id="CHEBI:58066"/>
        <dbReference type="ChEBI" id="CHEBI:59869"/>
        <dbReference type="EC" id="2.6.1.13"/>
    </reaction>
</comment>
<evidence type="ECO:0000256" key="2">
    <source>
        <dbReference type="ARBA" id="ARBA00008954"/>
    </source>
</evidence>
<dbReference type="OrthoDB" id="3009699at2759"/>
<reference evidence="4 5" key="1">
    <citation type="submission" date="2014-04" db="EMBL/GenBank/DDBJ databases">
        <authorList>
            <consortium name="DOE Joint Genome Institute"/>
            <person name="Kuo A."/>
            <person name="Kohler A."/>
            <person name="Nagy L.G."/>
            <person name="Floudas D."/>
            <person name="Copeland A."/>
            <person name="Barry K.W."/>
            <person name="Cichocki N."/>
            <person name="Veneault-Fourrey C."/>
            <person name="LaButti K."/>
            <person name="Lindquist E.A."/>
            <person name="Lipzen A."/>
            <person name="Lundell T."/>
            <person name="Morin E."/>
            <person name="Murat C."/>
            <person name="Sun H."/>
            <person name="Tunlid A."/>
            <person name="Henrissat B."/>
            <person name="Grigoriev I.V."/>
            <person name="Hibbett D.S."/>
            <person name="Martin F."/>
            <person name="Nordberg H.P."/>
            <person name="Cantor M.N."/>
            <person name="Hua S.X."/>
        </authorList>
    </citation>
    <scope>NUCLEOTIDE SEQUENCE [LARGE SCALE GENOMIC DNA]</scope>
    <source>
        <strain evidence="4 5">Foug A</strain>
    </source>
</reference>
<dbReference type="Gene3D" id="3.40.640.10">
    <property type="entry name" value="Type I PLP-dependent aspartate aminotransferase-like (Major domain)"/>
    <property type="match status" value="1"/>
</dbReference>
<dbReference type="GO" id="GO:0019544">
    <property type="term" value="P:L-arginine catabolic process to L-glutamate"/>
    <property type="evidence" value="ECO:0007669"/>
    <property type="project" value="TreeGrafter"/>
</dbReference>
<dbReference type="InParanoid" id="A0A0C3DCI6"/>
<comment type="cofactor">
    <cofactor evidence="1 3">
        <name>pyridoxal 5'-phosphate</name>
        <dbReference type="ChEBI" id="CHEBI:597326"/>
    </cofactor>
</comment>
<proteinExistence type="inferred from homology"/>
<evidence type="ECO:0000313" key="4">
    <source>
        <dbReference type="EMBL" id="KIM54094.1"/>
    </source>
</evidence>
<dbReference type="PANTHER" id="PTHR11986">
    <property type="entry name" value="AMINOTRANSFERASE CLASS III"/>
    <property type="match status" value="1"/>
</dbReference>
<gene>
    <name evidence="4" type="ORF">SCLCIDRAFT_1155035</name>
</gene>
<protein>
    <recommendedName>
        <fullName evidence="3">Ornithine aminotransferase</fullName>
        <ecNumber evidence="3">2.6.1.13</ecNumber>
    </recommendedName>
</protein>
<evidence type="ECO:0000256" key="3">
    <source>
        <dbReference type="RuleBase" id="RU365036"/>
    </source>
</evidence>
<dbReference type="SUPFAM" id="SSF53383">
    <property type="entry name" value="PLP-dependent transferases"/>
    <property type="match status" value="1"/>
</dbReference>
<dbReference type="Pfam" id="PF00202">
    <property type="entry name" value="Aminotran_3"/>
    <property type="match status" value="1"/>
</dbReference>
<dbReference type="InterPro" id="IPR005814">
    <property type="entry name" value="Aminotrans_3"/>
</dbReference>
<dbReference type="InterPro" id="IPR050103">
    <property type="entry name" value="Class-III_PLP-dep_AT"/>
</dbReference>
<keyword evidence="3" id="KW-0808">Transferase</keyword>
<reference evidence="5" key="2">
    <citation type="submission" date="2015-01" db="EMBL/GenBank/DDBJ databases">
        <title>Evolutionary Origins and Diversification of the Mycorrhizal Mutualists.</title>
        <authorList>
            <consortium name="DOE Joint Genome Institute"/>
            <consortium name="Mycorrhizal Genomics Consortium"/>
            <person name="Kohler A."/>
            <person name="Kuo A."/>
            <person name="Nagy L.G."/>
            <person name="Floudas D."/>
            <person name="Copeland A."/>
            <person name="Barry K.W."/>
            <person name="Cichocki N."/>
            <person name="Veneault-Fourrey C."/>
            <person name="LaButti K."/>
            <person name="Lindquist E.A."/>
            <person name="Lipzen A."/>
            <person name="Lundell T."/>
            <person name="Morin E."/>
            <person name="Murat C."/>
            <person name="Riley R."/>
            <person name="Ohm R."/>
            <person name="Sun H."/>
            <person name="Tunlid A."/>
            <person name="Henrissat B."/>
            <person name="Grigoriev I.V."/>
            <person name="Hibbett D.S."/>
            <person name="Martin F."/>
        </authorList>
    </citation>
    <scope>NUCLEOTIDE SEQUENCE [LARGE SCALE GENOMIC DNA]</scope>
    <source>
        <strain evidence="5">Foug A</strain>
    </source>
</reference>
<dbReference type="Proteomes" id="UP000053989">
    <property type="component" value="Unassembled WGS sequence"/>
</dbReference>
<dbReference type="GO" id="GO:0055129">
    <property type="term" value="P:L-proline biosynthetic process"/>
    <property type="evidence" value="ECO:0007669"/>
    <property type="project" value="UniProtKB-UniPathway"/>
</dbReference>
<dbReference type="HOGENOM" id="CLU_1511446_0_0_1"/>
<dbReference type="GO" id="GO:0004587">
    <property type="term" value="F:ornithine aminotransferase activity"/>
    <property type="evidence" value="ECO:0007669"/>
    <property type="project" value="UniProtKB-EC"/>
</dbReference>